<comment type="similarity">
    <text evidence="1">Belongs to the mannose-6-phosphate isomerase type 2 family.</text>
</comment>
<dbReference type="GO" id="GO:0005525">
    <property type="term" value="F:GTP binding"/>
    <property type="evidence" value="ECO:0007669"/>
    <property type="project" value="UniProtKB-KW"/>
</dbReference>
<dbReference type="FunFam" id="3.90.550.10:FF:000046">
    <property type="entry name" value="Mannose-1-phosphate guanylyltransferase (GDP)"/>
    <property type="match status" value="1"/>
</dbReference>
<evidence type="ECO:0000256" key="4">
    <source>
        <dbReference type="ARBA" id="ARBA00022695"/>
    </source>
</evidence>
<evidence type="ECO:0000256" key="7">
    <source>
        <dbReference type="ARBA" id="ARBA00047343"/>
    </source>
</evidence>
<dbReference type="Proteomes" id="UP000315971">
    <property type="component" value="Unassembled WGS sequence"/>
</dbReference>
<comment type="catalytic activity">
    <reaction evidence="7">
        <text>alpha-D-mannose 1-phosphate + GTP + H(+) = GDP-alpha-D-mannose + diphosphate</text>
        <dbReference type="Rhea" id="RHEA:15229"/>
        <dbReference type="ChEBI" id="CHEBI:15378"/>
        <dbReference type="ChEBI" id="CHEBI:33019"/>
        <dbReference type="ChEBI" id="CHEBI:37565"/>
        <dbReference type="ChEBI" id="CHEBI:57527"/>
        <dbReference type="ChEBI" id="CHEBI:58409"/>
        <dbReference type="EC" id="2.7.7.13"/>
    </reaction>
</comment>
<evidence type="ECO:0000259" key="9">
    <source>
        <dbReference type="Pfam" id="PF22640"/>
    </source>
</evidence>
<dbReference type="InterPro" id="IPR054566">
    <property type="entry name" value="ManC/GMP-like_b-helix"/>
</dbReference>
<evidence type="ECO:0000256" key="5">
    <source>
        <dbReference type="ARBA" id="ARBA00022741"/>
    </source>
</evidence>
<dbReference type="CDD" id="cd02509">
    <property type="entry name" value="GDP-M1P_Guanylyltransferase"/>
    <property type="match status" value="1"/>
</dbReference>
<dbReference type="PANTHER" id="PTHR46390">
    <property type="entry name" value="MANNOSE-1-PHOSPHATE GUANYLYLTRANSFERASE"/>
    <property type="match status" value="1"/>
</dbReference>
<keyword evidence="5" id="KW-0547">Nucleotide-binding</keyword>
<dbReference type="AlphaFoldDB" id="A0A521BLR6"/>
<dbReference type="SUPFAM" id="SSF53448">
    <property type="entry name" value="Nucleotide-diphospho-sugar transferases"/>
    <property type="match status" value="1"/>
</dbReference>
<evidence type="ECO:0000259" key="8">
    <source>
        <dbReference type="Pfam" id="PF00483"/>
    </source>
</evidence>
<proteinExistence type="inferred from homology"/>
<keyword evidence="4 10" id="KW-0548">Nucleotidyltransferase</keyword>
<dbReference type="GO" id="GO:0004475">
    <property type="term" value="F:mannose-1-phosphate guanylyltransferase (GTP) activity"/>
    <property type="evidence" value="ECO:0007669"/>
    <property type="project" value="UniProtKB-EC"/>
</dbReference>
<evidence type="ECO:0000256" key="1">
    <source>
        <dbReference type="ARBA" id="ARBA00006115"/>
    </source>
</evidence>
<dbReference type="Pfam" id="PF00483">
    <property type="entry name" value="NTP_transferase"/>
    <property type="match status" value="1"/>
</dbReference>
<reference evidence="10 11" key="1">
    <citation type="submission" date="2017-05" db="EMBL/GenBank/DDBJ databases">
        <authorList>
            <person name="Varghese N."/>
            <person name="Submissions S."/>
        </authorList>
    </citation>
    <scope>NUCLEOTIDE SEQUENCE [LARGE SCALE GENOMIC DNA]</scope>
    <source>
        <strain evidence="10 11">DSM 21342</strain>
    </source>
</reference>
<dbReference type="InterPro" id="IPR005835">
    <property type="entry name" value="NTP_transferase_dom"/>
</dbReference>
<evidence type="ECO:0000313" key="10">
    <source>
        <dbReference type="EMBL" id="SMO48039.1"/>
    </source>
</evidence>
<accession>A0A521BLR6</accession>
<evidence type="ECO:0000256" key="6">
    <source>
        <dbReference type="ARBA" id="ARBA00023134"/>
    </source>
</evidence>
<evidence type="ECO:0000256" key="3">
    <source>
        <dbReference type="ARBA" id="ARBA00022679"/>
    </source>
</evidence>
<dbReference type="EC" id="2.7.7.13" evidence="2"/>
<feature type="domain" description="MannoseP isomerase/GMP-like beta-helix" evidence="9">
    <location>
        <begin position="298"/>
        <end position="350"/>
    </location>
</feature>
<evidence type="ECO:0000256" key="2">
    <source>
        <dbReference type="ARBA" id="ARBA00012387"/>
    </source>
</evidence>
<dbReference type="GO" id="GO:0009298">
    <property type="term" value="P:GDP-mannose biosynthetic process"/>
    <property type="evidence" value="ECO:0007669"/>
    <property type="project" value="TreeGrafter"/>
</dbReference>
<keyword evidence="11" id="KW-1185">Reference proteome</keyword>
<organism evidence="10 11">
    <name type="scientific">Solitalea koreensis</name>
    <dbReference type="NCBI Taxonomy" id="543615"/>
    <lineage>
        <taxon>Bacteria</taxon>
        <taxon>Pseudomonadati</taxon>
        <taxon>Bacteroidota</taxon>
        <taxon>Sphingobacteriia</taxon>
        <taxon>Sphingobacteriales</taxon>
        <taxon>Sphingobacteriaceae</taxon>
        <taxon>Solitalea</taxon>
    </lineage>
</organism>
<dbReference type="Gene3D" id="3.90.550.10">
    <property type="entry name" value="Spore Coat Polysaccharide Biosynthesis Protein SpsA, Chain A"/>
    <property type="match status" value="1"/>
</dbReference>
<dbReference type="EMBL" id="FXSZ01000002">
    <property type="protein sequence ID" value="SMO48039.1"/>
    <property type="molecule type" value="Genomic_DNA"/>
</dbReference>
<dbReference type="InterPro" id="IPR029044">
    <property type="entry name" value="Nucleotide-diphossugar_trans"/>
</dbReference>
<evidence type="ECO:0000313" key="11">
    <source>
        <dbReference type="Proteomes" id="UP000315971"/>
    </source>
</evidence>
<name>A0A521BLR6_9SPHI</name>
<gene>
    <name evidence="10" type="ORF">SAMN06265350_102313</name>
</gene>
<feature type="domain" description="Nucleotidyl transferase" evidence="8">
    <location>
        <begin position="7"/>
        <end position="284"/>
    </location>
</feature>
<dbReference type="InterPro" id="IPR049577">
    <property type="entry name" value="GMPP_N"/>
</dbReference>
<protein>
    <recommendedName>
        <fullName evidence="2">mannose-1-phosphate guanylyltransferase</fullName>
        <ecNumber evidence="2">2.7.7.13</ecNumber>
    </recommendedName>
</protein>
<keyword evidence="3 10" id="KW-0808">Transferase</keyword>
<sequence>MENNFVVIMAGGVGSRFWPVSRTNYPKQFIDILGVGKTLIQQTFERFAKICPKENILVVTNEIYRDIVLEQLPDIKPSNVLGEPIMRNTAPCIAYASHKISRKNPDATIVVAPSDHLILEEENFCSIIKESISFASKNDCLITLGIVPSRPDTGYGYIQRTDKSTESNFYKVKTFTEKPDLELAKTFLKSGDFLWNAGIFVWNAKAIKTAFEKYMPEMNDIFKEGRVLYNTPKETEFIKNAYTRCKNISIDYGIMEKADNVYVRPSSFGWSDLGTWASVYDVKTDKDYVGNVVIGSKNVIMYDSANCMVRVPKNKLVILQGLDDYIVVETGDVLMVCKKSEEQMVKQIVADVKQNTGEKYI</sequence>
<dbReference type="SUPFAM" id="SSF159283">
    <property type="entry name" value="Guanosine diphospho-D-mannose pyrophosphorylase/mannose-6-phosphate isomerase linker domain"/>
    <property type="match status" value="1"/>
</dbReference>
<dbReference type="InterPro" id="IPR051161">
    <property type="entry name" value="Mannose-6P_isomerase_type2"/>
</dbReference>
<dbReference type="Pfam" id="PF22640">
    <property type="entry name" value="ManC_GMP_beta-helix"/>
    <property type="match status" value="1"/>
</dbReference>
<keyword evidence="6" id="KW-0342">GTP-binding</keyword>
<dbReference type="PANTHER" id="PTHR46390:SF1">
    <property type="entry name" value="MANNOSE-1-PHOSPHATE GUANYLYLTRANSFERASE"/>
    <property type="match status" value="1"/>
</dbReference>